<evidence type="ECO:0000259" key="4">
    <source>
        <dbReference type="Pfam" id="PF00717"/>
    </source>
</evidence>
<dbReference type="AlphaFoldDB" id="A0A6J4LD45"/>
<feature type="domain" description="Peptidase S24/S26A/S26B/S26C" evidence="4">
    <location>
        <begin position="125"/>
        <end position="217"/>
    </location>
</feature>
<protein>
    <recommendedName>
        <fullName evidence="4">Peptidase S24/S26A/S26B/S26C domain-containing protein</fullName>
    </recommendedName>
</protein>
<evidence type="ECO:0000313" key="5">
    <source>
        <dbReference type="EMBL" id="CAA9330374.1"/>
    </source>
</evidence>
<keyword evidence="1" id="KW-0805">Transcription regulation</keyword>
<dbReference type="Gene3D" id="1.10.260.40">
    <property type="entry name" value="lambda repressor-like DNA-binding domains"/>
    <property type="match status" value="1"/>
</dbReference>
<dbReference type="GO" id="GO:0003677">
    <property type="term" value="F:DNA binding"/>
    <property type="evidence" value="ECO:0007669"/>
    <property type="project" value="UniProtKB-KW"/>
</dbReference>
<dbReference type="EMBL" id="CADCTQ010000619">
    <property type="protein sequence ID" value="CAA9330374.1"/>
    <property type="molecule type" value="Genomic_DNA"/>
</dbReference>
<keyword evidence="3" id="KW-0804">Transcription</keyword>
<sequence length="231" mass="26117">MAVIIGISERLSRLIDSLGLTTYQFSKALGYDRPEKIYAVVNGKTKPSFDTLSAITDTFKQVNPKWLLNGEGDMFFPEPNARIVSAPQDKNYTDYPFVPIRFQATFVEGYSATCRLDNMETYRVYSADGRTYKNAAVFEVEGNSMWPQIRHGARVLAVCVDKGDWCYQSGGVYAVMYKDYFVIKRIKDNELLTKKLLTLHSDNPEGGSMPVPLEEIRGIWKVVKVVDAPVE</sequence>
<dbReference type="PANTHER" id="PTHR40661">
    <property type="match status" value="1"/>
</dbReference>
<dbReference type="InterPro" id="IPR001387">
    <property type="entry name" value="Cro/C1-type_HTH"/>
</dbReference>
<evidence type="ECO:0000256" key="2">
    <source>
        <dbReference type="ARBA" id="ARBA00023125"/>
    </source>
</evidence>
<dbReference type="Pfam" id="PF00717">
    <property type="entry name" value="Peptidase_S24"/>
    <property type="match status" value="1"/>
</dbReference>
<reference evidence="5" key="1">
    <citation type="submission" date="2020-02" db="EMBL/GenBank/DDBJ databases">
        <authorList>
            <person name="Meier V. D."/>
        </authorList>
    </citation>
    <scope>NUCLEOTIDE SEQUENCE</scope>
    <source>
        <strain evidence="5">AVDCRST_MAG56</strain>
    </source>
</reference>
<proteinExistence type="predicted"/>
<dbReference type="InterPro" id="IPR039418">
    <property type="entry name" value="LexA-like"/>
</dbReference>
<dbReference type="CDD" id="cd00093">
    <property type="entry name" value="HTH_XRE"/>
    <property type="match status" value="1"/>
</dbReference>
<dbReference type="InterPro" id="IPR015927">
    <property type="entry name" value="Peptidase_S24_S26A/B/C"/>
</dbReference>
<organism evidence="5">
    <name type="scientific">uncultured Cytophagales bacterium</name>
    <dbReference type="NCBI Taxonomy" id="158755"/>
    <lineage>
        <taxon>Bacteria</taxon>
        <taxon>Pseudomonadati</taxon>
        <taxon>Bacteroidota</taxon>
        <taxon>Sphingobacteriia</taxon>
        <taxon>Sphingobacteriales</taxon>
        <taxon>environmental samples</taxon>
    </lineage>
</organism>
<dbReference type="InterPro" id="IPR010982">
    <property type="entry name" value="Lambda_DNA-bd_dom_sf"/>
</dbReference>
<evidence type="ECO:0000256" key="3">
    <source>
        <dbReference type="ARBA" id="ARBA00023163"/>
    </source>
</evidence>
<dbReference type="Gene3D" id="2.10.109.10">
    <property type="entry name" value="Umud Fragment, subunit A"/>
    <property type="match status" value="1"/>
</dbReference>
<gene>
    <name evidence="5" type="ORF">AVDCRST_MAG56-7341</name>
</gene>
<keyword evidence="2" id="KW-0238">DNA-binding</keyword>
<dbReference type="InterPro" id="IPR036286">
    <property type="entry name" value="LexA/Signal_pep-like_sf"/>
</dbReference>
<name>A0A6J4LD45_9SPHI</name>
<accession>A0A6J4LD45</accession>
<dbReference type="CDD" id="cd06529">
    <property type="entry name" value="S24_LexA-like"/>
    <property type="match status" value="1"/>
</dbReference>
<dbReference type="SUPFAM" id="SSF51306">
    <property type="entry name" value="LexA/Signal peptidase"/>
    <property type="match status" value="1"/>
</dbReference>
<evidence type="ECO:0000256" key="1">
    <source>
        <dbReference type="ARBA" id="ARBA00023015"/>
    </source>
</evidence>
<dbReference type="PANTHER" id="PTHR40661:SF3">
    <property type="entry name" value="FELS-1 PROPHAGE TRANSCRIPTIONAL REGULATOR"/>
    <property type="match status" value="1"/>
</dbReference>
<dbReference type="SUPFAM" id="SSF47413">
    <property type="entry name" value="lambda repressor-like DNA-binding domains"/>
    <property type="match status" value="1"/>
</dbReference>